<reference evidence="2" key="1">
    <citation type="submission" date="2014-09" db="EMBL/GenBank/DDBJ databases">
        <authorList>
            <person name="Magalhaes I.L.F."/>
            <person name="Oliveira U."/>
            <person name="Santos F.R."/>
            <person name="Vidigal T.H.D.A."/>
            <person name="Brescovit A.D."/>
            <person name="Santos A.J."/>
        </authorList>
    </citation>
    <scope>NUCLEOTIDE SEQUENCE</scope>
    <source>
        <tissue evidence="2">Shoot tissue taken approximately 20 cm above the soil surface</tissue>
    </source>
</reference>
<sequence length="41" mass="4617">MSLVVVIEFLGWPFFFAAISFSYLLIGCSFTSGLHCKNELE</sequence>
<accession>A0A0A9G2E0</accession>
<protein>
    <submittedName>
        <fullName evidence="2">Uncharacterized protein</fullName>
    </submittedName>
</protein>
<proteinExistence type="predicted"/>
<keyword evidence="1" id="KW-1133">Transmembrane helix</keyword>
<keyword evidence="1" id="KW-0472">Membrane</keyword>
<reference evidence="2" key="2">
    <citation type="journal article" date="2015" name="Data Brief">
        <title>Shoot transcriptome of the giant reed, Arundo donax.</title>
        <authorList>
            <person name="Barrero R.A."/>
            <person name="Guerrero F.D."/>
            <person name="Moolhuijzen P."/>
            <person name="Goolsby J.A."/>
            <person name="Tidwell J."/>
            <person name="Bellgard S.E."/>
            <person name="Bellgard M.I."/>
        </authorList>
    </citation>
    <scope>NUCLEOTIDE SEQUENCE</scope>
    <source>
        <tissue evidence="2">Shoot tissue taken approximately 20 cm above the soil surface</tissue>
    </source>
</reference>
<feature type="transmembrane region" description="Helical" evidence="1">
    <location>
        <begin position="12"/>
        <end position="34"/>
    </location>
</feature>
<evidence type="ECO:0000313" key="2">
    <source>
        <dbReference type="EMBL" id="JAE16711.1"/>
    </source>
</evidence>
<organism evidence="2">
    <name type="scientific">Arundo donax</name>
    <name type="common">Giant reed</name>
    <name type="synonym">Donax arundinaceus</name>
    <dbReference type="NCBI Taxonomy" id="35708"/>
    <lineage>
        <taxon>Eukaryota</taxon>
        <taxon>Viridiplantae</taxon>
        <taxon>Streptophyta</taxon>
        <taxon>Embryophyta</taxon>
        <taxon>Tracheophyta</taxon>
        <taxon>Spermatophyta</taxon>
        <taxon>Magnoliopsida</taxon>
        <taxon>Liliopsida</taxon>
        <taxon>Poales</taxon>
        <taxon>Poaceae</taxon>
        <taxon>PACMAD clade</taxon>
        <taxon>Arundinoideae</taxon>
        <taxon>Arundineae</taxon>
        <taxon>Arundo</taxon>
    </lineage>
</organism>
<dbReference type="AlphaFoldDB" id="A0A0A9G2E0"/>
<name>A0A0A9G2E0_ARUDO</name>
<dbReference type="EMBL" id="GBRH01181185">
    <property type="protein sequence ID" value="JAE16711.1"/>
    <property type="molecule type" value="Transcribed_RNA"/>
</dbReference>
<keyword evidence="1" id="KW-0812">Transmembrane</keyword>
<evidence type="ECO:0000256" key="1">
    <source>
        <dbReference type="SAM" id="Phobius"/>
    </source>
</evidence>